<proteinExistence type="predicted"/>
<dbReference type="EMBL" id="JAWDJX010000007">
    <property type="protein sequence ID" value="KAK3056049.1"/>
    <property type="molecule type" value="Genomic_DNA"/>
</dbReference>
<sequence length="144" mass="16265">MQQLKQTQQTDFSNWLLKEGYANNISLFDGTTMDWTATDDDTEDDDDAGSEDIKDDSQETEAGSAANRSLGNPSALYEGPSVSDDDDDDDSGASNNNRSEKEAQREVKRVLEAWVVHDGLLEEEWVVREHHEGRLLARHHWKRG</sequence>
<evidence type="ECO:0000313" key="2">
    <source>
        <dbReference type="EMBL" id="KAK3056049.1"/>
    </source>
</evidence>
<protein>
    <submittedName>
        <fullName evidence="2">Uncharacterized protein</fullName>
    </submittedName>
</protein>
<name>A0AAJ0GEM2_9PEZI</name>
<keyword evidence="3" id="KW-1185">Reference proteome</keyword>
<dbReference type="AlphaFoldDB" id="A0AAJ0GEM2"/>
<comment type="caution">
    <text evidence="2">The sequence shown here is derived from an EMBL/GenBank/DDBJ whole genome shotgun (WGS) entry which is preliminary data.</text>
</comment>
<evidence type="ECO:0000256" key="1">
    <source>
        <dbReference type="SAM" id="MobiDB-lite"/>
    </source>
</evidence>
<feature type="compositionally biased region" description="Acidic residues" evidence="1">
    <location>
        <begin position="37"/>
        <end position="50"/>
    </location>
</feature>
<organism evidence="2 3">
    <name type="scientific">Extremus antarcticus</name>
    <dbReference type="NCBI Taxonomy" id="702011"/>
    <lineage>
        <taxon>Eukaryota</taxon>
        <taxon>Fungi</taxon>
        <taxon>Dikarya</taxon>
        <taxon>Ascomycota</taxon>
        <taxon>Pezizomycotina</taxon>
        <taxon>Dothideomycetes</taxon>
        <taxon>Dothideomycetidae</taxon>
        <taxon>Mycosphaerellales</taxon>
        <taxon>Extremaceae</taxon>
        <taxon>Extremus</taxon>
    </lineage>
</organism>
<dbReference type="Proteomes" id="UP001271007">
    <property type="component" value="Unassembled WGS sequence"/>
</dbReference>
<reference evidence="2" key="1">
    <citation type="submission" date="2023-04" db="EMBL/GenBank/DDBJ databases">
        <title>Black Yeasts Isolated from many extreme environments.</title>
        <authorList>
            <person name="Coleine C."/>
            <person name="Stajich J.E."/>
            <person name="Selbmann L."/>
        </authorList>
    </citation>
    <scope>NUCLEOTIDE SEQUENCE</scope>
    <source>
        <strain evidence="2">CCFEE 5312</strain>
    </source>
</reference>
<accession>A0AAJ0GEM2</accession>
<evidence type="ECO:0000313" key="3">
    <source>
        <dbReference type="Proteomes" id="UP001271007"/>
    </source>
</evidence>
<feature type="region of interest" description="Disordered" evidence="1">
    <location>
        <begin position="28"/>
        <end position="106"/>
    </location>
</feature>
<gene>
    <name evidence="2" type="ORF">LTR09_003285</name>
</gene>